<evidence type="ECO:0000256" key="5">
    <source>
        <dbReference type="ARBA" id="ARBA00022884"/>
    </source>
</evidence>
<dbReference type="Proteomes" id="UP000050794">
    <property type="component" value="Unassembled WGS sequence"/>
</dbReference>
<keyword evidence="5 7" id="KW-0694">RNA-binding</keyword>
<keyword evidence="4 7" id="KW-0698">rRNA processing</keyword>
<dbReference type="GO" id="GO:0005737">
    <property type="term" value="C:cytoplasm"/>
    <property type="evidence" value="ECO:0007669"/>
    <property type="project" value="UniProtKB-SubCell"/>
</dbReference>
<keyword evidence="7" id="KW-0238">DNA-binding</keyword>
<keyword evidence="7" id="KW-0963">Cytoplasm</keyword>
<dbReference type="GO" id="GO:0005730">
    <property type="term" value="C:nucleolus"/>
    <property type="evidence" value="ECO:0007669"/>
    <property type="project" value="UniProtKB-SubCell"/>
</dbReference>
<dbReference type="GO" id="GO:0000460">
    <property type="term" value="P:maturation of 5.8S rRNA"/>
    <property type="evidence" value="ECO:0007669"/>
    <property type="project" value="TreeGrafter"/>
</dbReference>
<accession>A0A183UVI9</accession>
<organism evidence="8 9">
    <name type="scientific">Toxocara canis</name>
    <name type="common">Canine roundworm</name>
    <dbReference type="NCBI Taxonomy" id="6265"/>
    <lineage>
        <taxon>Eukaryota</taxon>
        <taxon>Metazoa</taxon>
        <taxon>Ecdysozoa</taxon>
        <taxon>Nematoda</taxon>
        <taxon>Chromadorea</taxon>
        <taxon>Rhabditida</taxon>
        <taxon>Spirurina</taxon>
        <taxon>Ascaridomorpha</taxon>
        <taxon>Ascaridoidea</taxon>
        <taxon>Toxocaridae</taxon>
        <taxon>Toxocara</taxon>
    </lineage>
</organism>
<reference evidence="9" key="1">
    <citation type="submission" date="2016-06" db="UniProtKB">
        <authorList>
            <consortium name="WormBaseParasite"/>
        </authorList>
    </citation>
    <scope>IDENTIFICATION</scope>
</reference>
<keyword evidence="6 7" id="KW-0539">Nucleus</keyword>
<dbReference type="GO" id="GO:0010468">
    <property type="term" value="P:regulation of gene expression"/>
    <property type="evidence" value="ECO:0007669"/>
    <property type="project" value="TreeGrafter"/>
</dbReference>
<keyword evidence="8" id="KW-1185">Reference proteome</keyword>
<proteinExistence type="inferred from homology"/>
<evidence type="ECO:0000256" key="1">
    <source>
        <dbReference type="ARBA" id="ARBA00004123"/>
    </source>
</evidence>
<comment type="subcellular location">
    <subcellularLocation>
        <location evidence="7">Cytoplasm</location>
    </subcellularLocation>
    <subcellularLocation>
        <location evidence="7">Nucleus</location>
        <location evidence="7">Nucleolus</location>
    </subcellularLocation>
    <subcellularLocation>
        <location evidence="1 7">Nucleus</location>
    </subcellularLocation>
</comment>
<dbReference type="AlphaFoldDB" id="A0A183UVI9"/>
<evidence type="ECO:0000256" key="3">
    <source>
        <dbReference type="ARBA" id="ARBA00015212"/>
    </source>
</evidence>
<dbReference type="Pfam" id="PF04000">
    <property type="entry name" value="Sas10_Utp3"/>
    <property type="match status" value="1"/>
</dbReference>
<evidence type="ECO:0000256" key="2">
    <source>
        <dbReference type="ARBA" id="ARBA00009154"/>
    </source>
</evidence>
<dbReference type="InterPro" id="IPR011082">
    <property type="entry name" value="Exosome-assoc_fac/DNA_repair"/>
</dbReference>
<dbReference type="WBParaSite" id="TCNE_0001250901-mRNA-1">
    <property type="protein sequence ID" value="TCNE_0001250901-mRNA-1"/>
    <property type="gene ID" value="TCNE_0001250901"/>
</dbReference>
<dbReference type="PANTHER" id="PTHR15341:SF3">
    <property type="entry name" value="NUCLEAR NUCLEIC ACID-BINDING PROTEIN C1D"/>
    <property type="match status" value="1"/>
</dbReference>
<evidence type="ECO:0000256" key="4">
    <source>
        <dbReference type="ARBA" id="ARBA00022552"/>
    </source>
</evidence>
<comment type="similarity">
    <text evidence="2 7">Belongs to the C1D family.</text>
</comment>
<name>A0A183UVI9_TOXCA</name>
<evidence type="ECO:0000256" key="7">
    <source>
        <dbReference type="RuleBase" id="RU368003"/>
    </source>
</evidence>
<dbReference type="InterPro" id="IPR007146">
    <property type="entry name" value="Sas10/Utp3/C1D"/>
</dbReference>
<evidence type="ECO:0000313" key="8">
    <source>
        <dbReference type="Proteomes" id="UP000050794"/>
    </source>
</evidence>
<dbReference type="GO" id="GO:0000178">
    <property type="term" value="C:exosome (RNase complex)"/>
    <property type="evidence" value="ECO:0007669"/>
    <property type="project" value="TreeGrafter"/>
</dbReference>
<protein>
    <recommendedName>
        <fullName evidence="3 7">Nuclear nucleic acid-binding protein C1D</fullName>
    </recommendedName>
</protein>
<comment type="subunit">
    <text evidence="7">Monomer and homodimer.</text>
</comment>
<comment type="function">
    <text evidence="7">Plays a role in the recruitment of the exosome to pre-rRNA to mediate the 3'-5' end processing of the 5.8S rRNA.</text>
</comment>
<sequence>LFGAMGESIPAEVVDQLRKFNETLSVVEDALQPHLNESADTYLQMRLLDRARVDVMSLFAINSLYWILLCTRGKNPKENESLNHELTRAKQCIERLKQFESRSSAPKLNRRAAASFVRNALWEPPQQTSKASLL</sequence>
<evidence type="ECO:0000313" key="9">
    <source>
        <dbReference type="WBParaSite" id="TCNE_0001250901-mRNA-1"/>
    </source>
</evidence>
<dbReference type="GO" id="GO:0003723">
    <property type="term" value="F:RNA binding"/>
    <property type="evidence" value="ECO:0007669"/>
    <property type="project" value="UniProtKB-UniRule"/>
</dbReference>
<dbReference type="GO" id="GO:0003677">
    <property type="term" value="F:DNA binding"/>
    <property type="evidence" value="ECO:0007669"/>
    <property type="project" value="UniProtKB-KW"/>
</dbReference>
<dbReference type="PANTHER" id="PTHR15341">
    <property type="entry name" value="SUN-COR STEROID HORMONE RECEPTOR CO-REPRESSOR"/>
    <property type="match status" value="1"/>
</dbReference>
<evidence type="ECO:0000256" key="6">
    <source>
        <dbReference type="ARBA" id="ARBA00023242"/>
    </source>
</evidence>